<dbReference type="HOGENOM" id="CLU_569456_0_0_9"/>
<dbReference type="eggNOG" id="ENOG5033QRF">
    <property type="taxonomic scope" value="Bacteria"/>
</dbReference>
<evidence type="ECO:0000313" key="2">
    <source>
        <dbReference type="Proteomes" id="UP000001544"/>
    </source>
</evidence>
<protein>
    <submittedName>
        <fullName evidence="1">Uncharacterized protein</fullName>
    </submittedName>
</protein>
<geneLocation type="plasmid" evidence="1 2">
    <name>pBpOF4-01</name>
</geneLocation>
<reference evidence="1 2" key="1">
    <citation type="journal article" date="2011" name="Environ. Microbiol.">
        <title>Genome of alkaliphilic Bacillus pseudofirmus OF4 reveals adaptations that support the ability to grow in an external pH range from 7.5 to 11.4.</title>
        <authorList>
            <person name="Janto B."/>
            <person name="Ahmed A."/>
            <person name="Ito M."/>
            <person name="Liu J."/>
            <person name="Hicks D.B."/>
            <person name="Pagni S."/>
            <person name="Fackelmayer O.J."/>
            <person name="Smith T.A."/>
            <person name="Earl J."/>
            <person name="Elbourne L.D."/>
            <person name="Hassan K."/>
            <person name="Paulsen I.T."/>
            <person name="Kolsto A.B."/>
            <person name="Tourasse N.J."/>
            <person name="Ehrlich G.D."/>
            <person name="Boissy R."/>
            <person name="Ivey D.M."/>
            <person name="Li G."/>
            <person name="Xue Y."/>
            <person name="Ma Y."/>
            <person name="Hu F.Z."/>
            <person name="Krulwich T.A."/>
        </authorList>
    </citation>
    <scope>NUCLEOTIDE SEQUENCE [LARGE SCALE GENOMIC DNA]</scope>
    <source>
        <strain evidence="2">ATCC BAA-2126 / JCM 17055 / OF4</strain>
    </source>
</reference>
<dbReference type="RefSeq" id="WP_012961079.1">
    <property type="nucleotide sequence ID" value="NC_013792.1"/>
</dbReference>
<keyword evidence="1" id="KW-0614">Plasmid</keyword>
<dbReference type="KEGG" id="bpf:BpOF4_20859"/>
<gene>
    <name evidence="1" type="ordered locus">BpOF4_20859</name>
</gene>
<dbReference type="EMBL" id="CP001879">
    <property type="protein sequence ID" value="ADC52167.1"/>
    <property type="molecule type" value="Genomic_DNA"/>
</dbReference>
<proteinExistence type="predicted"/>
<dbReference type="AlphaFoldDB" id="D3G1E1"/>
<accession>D3G1E1</accession>
<keyword evidence="2" id="KW-1185">Reference proteome</keyword>
<dbReference type="Proteomes" id="UP000001544">
    <property type="component" value="Plasmid pBpOF4-01"/>
</dbReference>
<evidence type="ECO:0000313" key="1">
    <source>
        <dbReference type="EMBL" id="ADC52167.1"/>
    </source>
</evidence>
<name>D3G1E1_ALKPO</name>
<sequence>MSQSKVADQTNQAMTSLQTPIRISFPFFQHAFGLHLEDMEAIGRVTPTEIDLMIILHKICNTNGVIRYTNRNQIYTRYKAYFTNPSSASQFYDAFQRFIEKGLVKESYCEDRDLYSYTLQHFLKEDGKPERFATIHQLVFGQAFQKLTLSARKLFFLVAMRQENKQQIIHMTLKGKKGLYTRLRKSLPVQIQSSMDELIEAGFFTYGYIQKEKGVYHQAVCCVHEDYHCKMTGAHLRDPLEPTIRYPRKVGFIKRLLDAKGIGELAGEIGAFIHLFKRIGNRVIRNMIRELAHYIKTTGQYPSIPDFIKKQTRRESERNIIDLAYEYDFDQYVTEDNDPIKREEAFHHFAVNLSRVINLKDMRKAFSKARKALKDYGTRIDEVYIDDYITYGPLGKEKEMGVIVQRAYQERIKPNSFKALVRKAEFFYAQGEFSLKECYDWLLAVIKTAKEEDKMQPRYQLSYHADEFIVKIWESPSFS</sequence>
<organism evidence="1 2">
    <name type="scientific">Alkalihalophilus pseudofirmus (strain ATCC BAA-2126 / JCM 17055 / OF4)</name>
    <name type="common">Bacillus pseudofirmus</name>
    <dbReference type="NCBI Taxonomy" id="398511"/>
    <lineage>
        <taxon>Bacteria</taxon>
        <taxon>Bacillati</taxon>
        <taxon>Bacillota</taxon>
        <taxon>Bacilli</taxon>
        <taxon>Bacillales</taxon>
        <taxon>Bacillaceae</taxon>
        <taxon>Alkalihalophilus</taxon>
    </lineage>
</organism>